<feature type="transmembrane region" description="Helical" evidence="1">
    <location>
        <begin position="12"/>
        <end position="29"/>
    </location>
</feature>
<accession>A0A644Z7J2</accession>
<protein>
    <submittedName>
        <fullName evidence="2">Uncharacterized protein</fullName>
    </submittedName>
</protein>
<reference evidence="2" key="1">
    <citation type="submission" date="2019-08" db="EMBL/GenBank/DDBJ databases">
        <authorList>
            <person name="Kucharzyk K."/>
            <person name="Murdoch R.W."/>
            <person name="Higgins S."/>
            <person name="Loffler F."/>
        </authorList>
    </citation>
    <scope>NUCLEOTIDE SEQUENCE</scope>
</reference>
<keyword evidence="1" id="KW-0472">Membrane</keyword>
<proteinExistence type="predicted"/>
<dbReference type="EMBL" id="VSSQ01007740">
    <property type="protein sequence ID" value="MPM36835.1"/>
    <property type="molecule type" value="Genomic_DNA"/>
</dbReference>
<name>A0A644Z7J2_9ZZZZ</name>
<feature type="transmembrane region" description="Helical" evidence="1">
    <location>
        <begin position="121"/>
        <end position="141"/>
    </location>
</feature>
<keyword evidence="1" id="KW-1133">Transmembrane helix</keyword>
<evidence type="ECO:0000256" key="1">
    <source>
        <dbReference type="SAM" id="Phobius"/>
    </source>
</evidence>
<keyword evidence="1" id="KW-0812">Transmembrane</keyword>
<dbReference type="AlphaFoldDB" id="A0A644Z7J2"/>
<evidence type="ECO:0000313" key="2">
    <source>
        <dbReference type="EMBL" id="MPM36835.1"/>
    </source>
</evidence>
<sequence length="145" mass="17309">MEKFREIIKRRLIIASIYNSILLLILIIEHQLGNRLTLPDFAVGFITGAMIGLEFIVIYFMWNYRRALDDEQKLRQLYIKENDEREQYIMNEISRHALDLIIGSLIISVVFTVFINQTIFFTNMLILLFVLIVKGSFKIYYHHKY</sequence>
<feature type="transmembrane region" description="Helical" evidence="1">
    <location>
        <begin position="97"/>
        <end position="115"/>
    </location>
</feature>
<comment type="caution">
    <text evidence="2">The sequence shown here is derived from an EMBL/GenBank/DDBJ whole genome shotgun (WGS) entry which is preliminary data.</text>
</comment>
<gene>
    <name evidence="2" type="ORF">SDC9_83438</name>
</gene>
<feature type="transmembrane region" description="Helical" evidence="1">
    <location>
        <begin position="41"/>
        <end position="62"/>
    </location>
</feature>
<organism evidence="2">
    <name type="scientific">bioreactor metagenome</name>
    <dbReference type="NCBI Taxonomy" id="1076179"/>
    <lineage>
        <taxon>unclassified sequences</taxon>
        <taxon>metagenomes</taxon>
        <taxon>ecological metagenomes</taxon>
    </lineage>
</organism>